<evidence type="ECO:0000313" key="2">
    <source>
        <dbReference type="EMBL" id="AAO79506.1"/>
    </source>
</evidence>
<reference evidence="2 3" key="2">
    <citation type="journal article" date="2009" name="Proc. Natl. Acad. Sci. U.S.A.">
        <title>Characterizing a model human gut microbiota composed of members of its two dominant bacterial phyla.</title>
        <authorList>
            <person name="Mahowald M.A."/>
            <person name="Rey F.E."/>
            <person name="Seedorf H."/>
            <person name="Turnbaugh P.J."/>
            <person name="Fulton R.S."/>
            <person name="Wollam A."/>
            <person name="Shah N."/>
            <person name="Wang C."/>
            <person name="Magrini V."/>
            <person name="Wilson R.K."/>
            <person name="Cantarel B.L."/>
            <person name="Coutinho P.M."/>
            <person name="Henrissat B."/>
            <person name="Crock L.W."/>
            <person name="Russell A."/>
            <person name="Verberkmoes N.C."/>
            <person name="Hettich R.L."/>
            <person name="Gordon J.I."/>
        </authorList>
    </citation>
    <scope>NUCLEOTIDE SEQUENCE [LARGE SCALE GENOMIC DNA]</scope>
    <source>
        <strain evidence="3">ATCC 29148 / DSM 2079 / JCM 5827 / CCUG 10774 / NCTC 10582 / VPI-5482 / E50</strain>
    </source>
</reference>
<evidence type="ECO:0000313" key="3">
    <source>
        <dbReference type="Proteomes" id="UP000001414"/>
    </source>
</evidence>
<dbReference type="Proteomes" id="UP000001414">
    <property type="component" value="Chromosome"/>
</dbReference>
<keyword evidence="1" id="KW-1133">Transmembrane helix</keyword>
<keyword evidence="1" id="KW-0472">Membrane</keyword>
<dbReference type="HOGENOM" id="CLU_2505971_0_0_10"/>
<dbReference type="STRING" id="226186.BT_4401"/>
<proteinExistence type="predicted"/>
<dbReference type="KEGG" id="bth:BT_4401"/>
<dbReference type="EnsemblBacteria" id="AAO79506">
    <property type="protein sequence ID" value="AAO79506"/>
    <property type="gene ID" value="BT_4401"/>
</dbReference>
<dbReference type="InParanoid" id="Q89ZH6"/>
<protein>
    <recommendedName>
        <fullName evidence="4">Transmembrane protein</fullName>
    </recommendedName>
</protein>
<dbReference type="EMBL" id="AE015928">
    <property type="protein sequence ID" value="AAO79506.1"/>
    <property type="molecule type" value="Genomic_DNA"/>
</dbReference>
<organism evidence="2 3">
    <name type="scientific">Bacteroides thetaiotaomicron (strain ATCC 29148 / DSM 2079 / JCM 5827 / CCUG 10774 / NCTC 10582 / VPI-5482 / E50)</name>
    <dbReference type="NCBI Taxonomy" id="226186"/>
    <lineage>
        <taxon>Bacteria</taxon>
        <taxon>Pseudomonadati</taxon>
        <taxon>Bacteroidota</taxon>
        <taxon>Bacteroidia</taxon>
        <taxon>Bacteroidales</taxon>
        <taxon>Bacteroidaceae</taxon>
        <taxon>Bacteroides</taxon>
    </lineage>
</organism>
<dbReference type="AlphaFoldDB" id="Q89ZH6"/>
<feature type="transmembrane region" description="Helical" evidence="1">
    <location>
        <begin position="28"/>
        <end position="49"/>
    </location>
</feature>
<feature type="transmembrane region" description="Helical" evidence="1">
    <location>
        <begin position="61"/>
        <end position="83"/>
    </location>
</feature>
<name>Q89ZH6_BACTN</name>
<sequence length="85" mass="10347">MISSFGRGFDSLQLHLKTNESSDYQSFFFLWVFSLIPLFIVDLLFFLFLDTKSISYTYFYSLLFWYDDIAIWYCQYLCVFVLYTE</sequence>
<accession>Q89ZH6</accession>
<gene>
    <name evidence="2" type="ordered locus">BT_4401</name>
</gene>
<keyword evidence="1" id="KW-0812">Transmembrane</keyword>
<evidence type="ECO:0000256" key="1">
    <source>
        <dbReference type="SAM" id="Phobius"/>
    </source>
</evidence>
<dbReference type="PaxDb" id="226186-BT_4401"/>
<reference evidence="2 3" key="1">
    <citation type="journal article" date="2003" name="Science">
        <title>A genomic view of the human-Bacteroides thetaiotaomicron symbiosis.</title>
        <authorList>
            <person name="Xu J."/>
            <person name="Bjursell M.K."/>
            <person name="Himrod J."/>
            <person name="Deng S."/>
            <person name="Carmichael L.K."/>
            <person name="Chiang H.C."/>
            <person name="Hooper L.V."/>
            <person name="Gordon J.I."/>
        </authorList>
    </citation>
    <scope>NUCLEOTIDE SEQUENCE [LARGE SCALE GENOMIC DNA]</scope>
    <source>
        <strain evidence="3">ATCC 29148 / DSM 2079 / JCM 5827 / CCUG 10774 / NCTC 10582 / VPI-5482 / E50</strain>
    </source>
</reference>
<keyword evidence="3" id="KW-1185">Reference proteome</keyword>
<evidence type="ECO:0008006" key="4">
    <source>
        <dbReference type="Google" id="ProtNLM"/>
    </source>
</evidence>